<evidence type="ECO:0000256" key="3">
    <source>
        <dbReference type="ARBA" id="ARBA00022729"/>
    </source>
</evidence>
<dbReference type="EMBL" id="GIIL01007328">
    <property type="protein sequence ID" value="NOV51054.1"/>
    <property type="molecule type" value="Transcribed_RNA"/>
</dbReference>
<evidence type="ECO:0000256" key="2">
    <source>
        <dbReference type="ARBA" id="ARBA00022692"/>
    </source>
</evidence>
<keyword evidence="4 11" id="KW-1133">Transmembrane helix</keyword>
<evidence type="ECO:0000256" key="8">
    <source>
        <dbReference type="ARBA" id="ARBA00024176"/>
    </source>
</evidence>
<keyword evidence="6" id="KW-0325">Glycoprotein</keyword>
<accession>A0A6M2DYC3</accession>
<keyword evidence="5 11" id="KW-0472">Membrane</keyword>
<evidence type="ECO:0000256" key="11">
    <source>
        <dbReference type="SAM" id="Phobius"/>
    </source>
</evidence>
<protein>
    <submittedName>
        <fullName evidence="12">Putative lysosomal transcription factor</fullName>
    </submittedName>
</protein>
<organism evidence="12">
    <name type="scientific">Xenopsylla cheopis</name>
    <name type="common">Oriental rat flea</name>
    <name type="synonym">Pulex cheopis</name>
    <dbReference type="NCBI Taxonomy" id="163159"/>
    <lineage>
        <taxon>Eukaryota</taxon>
        <taxon>Metazoa</taxon>
        <taxon>Ecdysozoa</taxon>
        <taxon>Arthropoda</taxon>
        <taxon>Hexapoda</taxon>
        <taxon>Insecta</taxon>
        <taxon>Pterygota</taxon>
        <taxon>Neoptera</taxon>
        <taxon>Endopterygota</taxon>
        <taxon>Siphonaptera</taxon>
        <taxon>Pulicidae</taxon>
        <taxon>Xenopsyllinae</taxon>
        <taxon>Xenopsylla</taxon>
    </lineage>
</organism>
<dbReference type="Pfam" id="PF15065">
    <property type="entry name" value="NCU-G1"/>
    <property type="match status" value="1"/>
</dbReference>
<dbReference type="GO" id="GO:0005765">
    <property type="term" value="C:lysosomal membrane"/>
    <property type="evidence" value="ECO:0007669"/>
    <property type="project" value="UniProtKB-SubCell"/>
</dbReference>
<keyword evidence="2 11" id="KW-0812">Transmembrane</keyword>
<comment type="similarity">
    <text evidence="1">Belongs to the GLMP family.</text>
</comment>
<reference evidence="12" key="1">
    <citation type="submission" date="2020-03" db="EMBL/GenBank/DDBJ databases">
        <title>Transcriptomic Profiling of the Digestive Tract of the Rat Flea, Xenopsylla cheopis, Following Blood Feeding and Infection with Yersinia pestis.</title>
        <authorList>
            <person name="Bland D.M."/>
            <person name="Martens C.A."/>
            <person name="Virtaneva K."/>
            <person name="Kanakabandi K."/>
            <person name="Long D."/>
            <person name="Rosenke R."/>
            <person name="Saturday G.A."/>
            <person name="Hoyt F.H."/>
            <person name="Bruno D.P."/>
            <person name="Ribeiro J.M.C."/>
            <person name="Hinnebusch J."/>
        </authorList>
    </citation>
    <scope>NUCLEOTIDE SEQUENCE</scope>
</reference>
<name>A0A6M2DYC3_XENCH</name>
<dbReference type="InterPro" id="IPR029382">
    <property type="entry name" value="NCU-G1"/>
</dbReference>
<comment type="subunit">
    <text evidence="10">Interacts (via lumenal domain) with lysosomal protein MFSD1; the interaction starts while both proteins are still in the endoplasmic reticulum and is required for stabilization of MFSD1 in lysosomes but has no direct effect on its targeting to lysosomes or transporter activity.</text>
</comment>
<evidence type="ECO:0000256" key="4">
    <source>
        <dbReference type="ARBA" id="ARBA00022989"/>
    </source>
</evidence>
<evidence type="ECO:0000256" key="9">
    <source>
        <dbReference type="ARBA" id="ARBA00024189"/>
    </source>
</evidence>
<evidence type="ECO:0000256" key="5">
    <source>
        <dbReference type="ARBA" id="ARBA00023136"/>
    </source>
</evidence>
<evidence type="ECO:0000313" key="12">
    <source>
        <dbReference type="EMBL" id="NOV51054.1"/>
    </source>
</evidence>
<keyword evidence="3" id="KW-0732">Signal</keyword>
<evidence type="ECO:0000256" key="10">
    <source>
        <dbReference type="ARBA" id="ARBA00044960"/>
    </source>
</evidence>
<dbReference type="PANTHER" id="PTHR31981">
    <property type="entry name" value="GLYCOSYLATED LYSOSOMAL MEMBRANE PROTEIN"/>
    <property type="match status" value="1"/>
</dbReference>
<dbReference type="AlphaFoldDB" id="A0A6M2DYC3"/>
<comment type="function">
    <text evidence="8">Required to protect lysosomal transporter MFSD1 from lysosomal proteolysis and for MFSD1 lysosomal localization.</text>
</comment>
<evidence type="ECO:0000256" key="7">
    <source>
        <dbReference type="ARBA" id="ARBA00023228"/>
    </source>
</evidence>
<evidence type="ECO:0000256" key="1">
    <source>
        <dbReference type="ARBA" id="ARBA00010599"/>
    </source>
</evidence>
<sequence length="400" mass="45901">MMSIRYLYFIVICKVTWGYERELNSTINPGCSNTLCKNGQKISMIYVNAYGPEDIIHYIWDYTEKPSVLLAVTNLNSKLDIDCEKYCNGESGSIKFSEGTLYNFSVVFNKIIEYNDKDDIGKYDPSKVETNVFYMQNFNWKLRSFVDDKFLTEAYVTGESYERLNVVKGGLCSLSLKAFSRHGYDDILPSLLHTANSSQVELQLENIEMDKAFNNSRFAVEILLISPRGSNHSVEIDTKRSLDDEYAPGVFEMIEVASKHLGTSRGAYMQYRPVSYTSMDRLIANSTDINQSFIFNLTNGWEKANNSIAYRFYNFSLHNNFISEMNVSFGAPGDGFYKNRNYTTWTFTLGYGKAPNQKFSLIVIVVLCDELGIPFLLMITGITYFCCKHYMEQKRERLLG</sequence>
<evidence type="ECO:0000256" key="6">
    <source>
        <dbReference type="ARBA" id="ARBA00023180"/>
    </source>
</evidence>
<keyword evidence="7" id="KW-0458">Lysosome</keyword>
<feature type="transmembrane region" description="Helical" evidence="11">
    <location>
        <begin position="359"/>
        <end position="387"/>
    </location>
</feature>
<comment type="subcellular location">
    <subcellularLocation>
        <location evidence="9">Lysosome membrane</location>
        <topology evidence="9">Single-pass type I membrane protein</topology>
        <orientation evidence="9">Lumenal side</orientation>
    </subcellularLocation>
</comment>
<proteinExistence type="inferred from homology"/>
<dbReference type="PANTHER" id="PTHR31981:SF1">
    <property type="entry name" value="GLYCOSYLATED LYSOSOMAL MEMBRANE PROTEIN"/>
    <property type="match status" value="1"/>
</dbReference>